<evidence type="ECO:0000313" key="4">
    <source>
        <dbReference type="EMBL" id="AEV26973.1"/>
    </source>
</evidence>
<feature type="domain" description="KfrA N-terminal DNA-binding" evidence="3">
    <location>
        <begin position="47"/>
        <end position="154"/>
    </location>
</feature>
<reference evidence="4 5" key="1">
    <citation type="journal article" date="2012" name="J. Bacteriol.">
        <title>Complete genome sequence of the anaerobic perchlorate-reducing bacterium Azospira suillum strain PS.</title>
        <authorList>
            <person name="Byrne-Bailey K.G."/>
            <person name="Coates J.D."/>
        </authorList>
    </citation>
    <scope>NUCLEOTIDE SEQUENCE [LARGE SCALE GENOMIC DNA]</scope>
    <source>
        <strain evidence="5">ATCC BAA-33 / DSM 13638 / PS</strain>
    </source>
</reference>
<gene>
    <name evidence="4" type="ordered locus">Dsui_2622</name>
</gene>
<feature type="coiled-coil region" evidence="1">
    <location>
        <begin position="208"/>
        <end position="285"/>
    </location>
</feature>
<feature type="compositionally biased region" description="Basic and acidic residues" evidence="2">
    <location>
        <begin position="334"/>
        <end position="343"/>
    </location>
</feature>
<feature type="region of interest" description="Disordered" evidence="2">
    <location>
        <begin position="334"/>
        <end position="368"/>
    </location>
</feature>
<dbReference type="InterPro" id="IPR021104">
    <property type="entry name" value="KfrA_DNA-bd_N"/>
</dbReference>
<dbReference type="eggNOG" id="COG1196">
    <property type="taxonomic scope" value="Bacteria"/>
</dbReference>
<organism evidence="4 5">
    <name type="scientific">Azospira oryzae (strain ATCC BAA-33 / DSM 13638 / PS)</name>
    <name type="common">Dechlorosoma suillum</name>
    <dbReference type="NCBI Taxonomy" id="640081"/>
    <lineage>
        <taxon>Bacteria</taxon>
        <taxon>Pseudomonadati</taxon>
        <taxon>Pseudomonadota</taxon>
        <taxon>Betaproteobacteria</taxon>
        <taxon>Rhodocyclales</taxon>
        <taxon>Rhodocyclaceae</taxon>
        <taxon>Azospira</taxon>
    </lineage>
</organism>
<feature type="compositionally biased region" description="Basic residues" evidence="2">
    <location>
        <begin position="358"/>
        <end position="368"/>
    </location>
</feature>
<dbReference type="Pfam" id="PF11740">
    <property type="entry name" value="KfrA_N"/>
    <property type="match status" value="1"/>
</dbReference>
<dbReference type="AlphaFoldDB" id="G8QNS9"/>
<sequence>MAGYCCLTTVIGVIKISTEAQIHADVEALRERTPETQDLYREVCTVLFFRYGITPTANKLYQYVRKGSMSAPAEALANFWEDLREKSRVRIEHPDLPEAVKAAAGDLVASLWTQAQAAAQDGLAGFRNEAQAAVLEAQNGKAAAESDRATALAELGLAHHTIQVATERALQLERDLAAEQAGKASLAEQLAAAVRQQMVLEAALAESRRDFAVELEKLRQALQKSEERHEAGEKRAMLEIDRERTASAKLQTELAQLRKNQMEAAERHRSEAGLLQKELAEARQVAGIAEGTLQEMRAIYQRQTEQTQSLQAAMAEGEVQKTLMERDLKACQEKVSSLEKERQQLNPTPAGESEVAKPRRKSRKPLGG</sequence>
<dbReference type="STRING" id="640081.Dsui_2622"/>
<proteinExistence type="predicted"/>
<dbReference type="HOGENOM" id="CLU_055777_0_0_4"/>
<evidence type="ECO:0000313" key="5">
    <source>
        <dbReference type="Proteomes" id="UP000005633"/>
    </source>
</evidence>
<dbReference type="EMBL" id="CP003153">
    <property type="protein sequence ID" value="AEV26973.1"/>
    <property type="molecule type" value="Genomic_DNA"/>
</dbReference>
<evidence type="ECO:0000259" key="3">
    <source>
        <dbReference type="Pfam" id="PF11740"/>
    </source>
</evidence>
<keyword evidence="1" id="KW-0175">Coiled coil</keyword>
<evidence type="ECO:0000256" key="2">
    <source>
        <dbReference type="SAM" id="MobiDB-lite"/>
    </source>
</evidence>
<accession>G8QNS9</accession>
<name>G8QNS9_AZOOP</name>
<dbReference type="Proteomes" id="UP000005633">
    <property type="component" value="Chromosome"/>
</dbReference>
<protein>
    <submittedName>
        <fullName evidence="4">Uncharacterized protein involved in exopolysaccharide biosynthesis</fullName>
    </submittedName>
</protein>
<dbReference type="KEGG" id="dsu:Dsui_2622"/>
<evidence type="ECO:0000256" key="1">
    <source>
        <dbReference type="SAM" id="Coils"/>
    </source>
</evidence>